<feature type="non-terminal residue" evidence="1">
    <location>
        <position position="246"/>
    </location>
</feature>
<protein>
    <submittedName>
        <fullName evidence="1">931_t:CDS:1</fullName>
    </submittedName>
</protein>
<reference evidence="1" key="1">
    <citation type="submission" date="2021-06" db="EMBL/GenBank/DDBJ databases">
        <authorList>
            <person name="Kallberg Y."/>
            <person name="Tangrot J."/>
            <person name="Rosling A."/>
        </authorList>
    </citation>
    <scope>NUCLEOTIDE SEQUENCE</scope>
    <source>
        <strain evidence="1">IL203A</strain>
    </source>
</reference>
<organism evidence="1 2">
    <name type="scientific">Dentiscutata heterogama</name>
    <dbReference type="NCBI Taxonomy" id="1316150"/>
    <lineage>
        <taxon>Eukaryota</taxon>
        <taxon>Fungi</taxon>
        <taxon>Fungi incertae sedis</taxon>
        <taxon>Mucoromycota</taxon>
        <taxon>Glomeromycotina</taxon>
        <taxon>Glomeromycetes</taxon>
        <taxon>Diversisporales</taxon>
        <taxon>Gigasporaceae</taxon>
        <taxon>Dentiscutata</taxon>
    </lineage>
</organism>
<dbReference type="Proteomes" id="UP000789702">
    <property type="component" value="Unassembled WGS sequence"/>
</dbReference>
<evidence type="ECO:0000313" key="2">
    <source>
        <dbReference type="Proteomes" id="UP000789702"/>
    </source>
</evidence>
<evidence type="ECO:0000313" key="1">
    <source>
        <dbReference type="EMBL" id="CAG8757666.1"/>
    </source>
</evidence>
<accession>A0ACA9QM33</accession>
<name>A0ACA9QM33_9GLOM</name>
<proteinExistence type="predicted"/>
<dbReference type="EMBL" id="CAJVPU010049578">
    <property type="protein sequence ID" value="CAG8757666.1"/>
    <property type="molecule type" value="Genomic_DNA"/>
</dbReference>
<sequence>MDKEIREFLGENICKTLNSNNPCILEHHFESLNEDLQVECASAFRKEFKKFMYNSGSTWNVKDSESMFRLFSQLFISESDIVEILDLLSKSTNLYLLQSFPKWLKSTLELKDNIQLSNNNISSTNISSICDAWYSSIIAVTIQEGQNNIVIIIYKQLSALSFIFEKRFDIYKRLLSIIEKRISNIPIEWFLQSASFVGNLEPYIIKDFTKVFNEKLNPLIGATDDKLISIIAQICDSSDPPLIIPN</sequence>
<comment type="caution">
    <text evidence="1">The sequence shown here is derived from an EMBL/GenBank/DDBJ whole genome shotgun (WGS) entry which is preliminary data.</text>
</comment>
<gene>
    <name evidence="1" type="ORF">DHETER_LOCUS15057</name>
</gene>
<keyword evidence="2" id="KW-1185">Reference proteome</keyword>